<proteinExistence type="predicted"/>
<evidence type="ECO:0000313" key="2">
    <source>
        <dbReference type="Proteomes" id="UP001489719"/>
    </source>
</evidence>
<protein>
    <submittedName>
        <fullName evidence="1">Uncharacterized protein</fullName>
    </submittedName>
</protein>
<keyword evidence="2" id="KW-1185">Reference proteome</keyword>
<comment type="caution">
    <text evidence="1">The sequence shown here is derived from an EMBL/GenBank/DDBJ whole genome shotgun (WGS) entry which is preliminary data.</text>
</comment>
<reference evidence="2" key="1">
    <citation type="journal article" date="2024" name="Front. Bioeng. Biotechnol.">
        <title>Genome-scale model development and genomic sequencing of the oleaginous clade Lipomyces.</title>
        <authorList>
            <person name="Czajka J.J."/>
            <person name="Han Y."/>
            <person name="Kim J."/>
            <person name="Mondo S.J."/>
            <person name="Hofstad B.A."/>
            <person name="Robles A."/>
            <person name="Haridas S."/>
            <person name="Riley R."/>
            <person name="LaButti K."/>
            <person name="Pangilinan J."/>
            <person name="Andreopoulos W."/>
            <person name="Lipzen A."/>
            <person name="Yan J."/>
            <person name="Wang M."/>
            <person name="Ng V."/>
            <person name="Grigoriev I.V."/>
            <person name="Spatafora J.W."/>
            <person name="Magnuson J.K."/>
            <person name="Baker S.E."/>
            <person name="Pomraning K.R."/>
        </authorList>
    </citation>
    <scope>NUCLEOTIDE SEQUENCE [LARGE SCALE GENOMIC DNA]</scope>
    <source>
        <strain evidence="2">CBS 10300</strain>
    </source>
</reference>
<evidence type="ECO:0000313" key="1">
    <source>
        <dbReference type="EMBL" id="KAK9320322.1"/>
    </source>
</evidence>
<dbReference type="EMBL" id="MU970134">
    <property type="protein sequence ID" value="KAK9320322.1"/>
    <property type="molecule type" value="Genomic_DNA"/>
</dbReference>
<accession>A0ACC3THH6</accession>
<dbReference type="Proteomes" id="UP001489719">
    <property type="component" value="Unassembled WGS sequence"/>
</dbReference>
<organism evidence="1 2">
    <name type="scientific">Lipomyces orientalis</name>
    <dbReference type="NCBI Taxonomy" id="1233043"/>
    <lineage>
        <taxon>Eukaryota</taxon>
        <taxon>Fungi</taxon>
        <taxon>Dikarya</taxon>
        <taxon>Ascomycota</taxon>
        <taxon>Saccharomycotina</taxon>
        <taxon>Lipomycetes</taxon>
        <taxon>Lipomycetales</taxon>
        <taxon>Lipomycetaceae</taxon>
        <taxon>Lipomyces</taxon>
    </lineage>
</organism>
<name>A0ACC3THH6_9ASCO</name>
<sequence>MQSYELHFSTFPATSAVPHCTHLTEVSTRKRVGKACDACRIKKTKCDGSKPCSRCITEDKICVFTDRKRSTDKLYAGSYVELLESRIKMLQQGIELLVQRINRGDSITSLLDDQGKISINKVLETLSVKCAETDALSGTKRASPSSAIAVSAAMSDEDEIEETDSKADFSTKRRRESQVDLANHSEPQSSLLEAEEYSLDNVSASLFDPPYNYPLSQSYAALSDIPSLVSSPAIEPSFCTSPSPELTHLTSLTFSLAPYGLDSLFLREKTSGTSGDVWPTVRAFEI</sequence>
<gene>
    <name evidence="1" type="ORF">V1517DRAFT_7856</name>
</gene>